<feature type="signal peptide" evidence="2">
    <location>
        <begin position="1"/>
        <end position="22"/>
    </location>
</feature>
<comment type="caution">
    <text evidence="3">The sequence shown here is derived from an EMBL/GenBank/DDBJ whole genome shotgun (WGS) entry which is preliminary data.</text>
</comment>
<evidence type="ECO:0000313" key="3">
    <source>
        <dbReference type="EMBL" id="KAI1881982.1"/>
    </source>
</evidence>
<dbReference type="Proteomes" id="UP000829720">
    <property type="component" value="Unassembled WGS sequence"/>
</dbReference>
<sequence length="574" mass="66184">MPHRRSETLAVSLVTGINLAMARLVDIWDSIGIVEEQRVERMETVKKHIESLLNDMITEEAALKRRIETDIVRFQKQLETLYQEMSIEPYKLEEGLTVLQMEKNLRLRLEALLKEKGDRMREARGLQQEDERLCVELCATPYYIPTGCMPSRVQLQELRQHIRTLSEEKESRLKVFGGLREEISRLMGEMGHEPETSLEKEAVCSDEDAFLLTKENIKALELLLCQLEMKKTSLTATRDELRARATSLWDRLECTEQEQRDFQGGLPGPLSEDIAQWQKEVDRLEVLQKAKLEDVINKVRQELVQLWDKCMFGPAQRETFNAHFCDSSFTEGLLSIHDGELQQVKSYYERACPLLEIVDKWERNWALFRTLRKANDPNRFSNRGGSLLREAKERVRVQKVLPKLEEDLKNGVEDWEKKYDSVFLVRGQKVMEYISSQWEEHRLQRGKEKSERTTKKVETTPFKTPVKRPHGGVGTSAVPNKIRKTPNQSILRTTSSASSTSGTPRAFVSMSSKPPLSAQKGQRNRALDSSHIPLQELNGEKKHLRIGSYSEFMSELSKKANHDAVLNSTAKDIF</sequence>
<dbReference type="OrthoDB" id="642895at2759"/>
<feature type="compositionally biased region" description="Low complexity" evidence="1">
    <location>
        <begin position="493"/>
        <end position="503"/>
    </location>
</feature>
<dbReference type="AlphaFoldDB" id="A0A8T3CF86"/>
<keyword evidence="4" id="KW-1185">Reference proteome</keyword>
<dbReference type="InterPro" id="IPR007145">
    <property type="entry name" value="MAP65_Ase1_PRC1"/>
</dbReference>
<name>A0A8T3CF86_9TELE</name>
<organism evidence="3 4">
    <name type="scientific">Albula goreensis</name>
    <dbReference type="NCBI Taxonomy" id="1534307"/>
    <lineage>
        <taxon>Eukaryota</taxon>
        <taxon>Metazoa</taxon>
        <taxon>Chordata</taxon>
        <taxon>Craniata</taxon>
        <taxon>Vertebrata</taxon>
        <taxon>Euteleostomi</taxon>
        <taxon>Actinopterygii</taxon>
        <taxon>Neopterygii</taxon>
        <taxon>Teleostei</taxon>
        <taxon>Albuliformes</taxon>
        <taxon>Albulidae</taxon>
        <taxon>Albula</taxon>
    </lineage>
</organism>
<feature type="compositionally biased region" description="Basic and acidic residues" evidence="1">
    <location>
        <begin position="444"/>
        <end position="458"/>
    </location>
</feature>
<keyword evidence="2" id="KW-0732">Signal</keyword>
<dbReference type="GO" id="GO:1990023">
    <property type="term" value="C:mitotic spindle midzone"/>
    <property type="evidence" value="ECO:0007669"/>
    <property type="project" value="TreeGrafter"/>
</dbReference>
<feature type="chain" id="PRO_5035744170" description="Protein regulator of cytokinesis 1" evidence="2">
    <location>
        <begin position="23"/>
        <end position="574"/>
    </location>
</feature>
<proteinExistence type="predicted"/>
<dbReference type="EMBL" id="JAERUA010000025">
    <property type="protein sequence ID" value="KAI1881982.1"/>
    <property type="molecule type" value="Genomic_DNA"/>
</dbReference>
<protein>
    <recommendedName>
        <fullName evidence="5">Protein regulator of cytokinesis 1</fullName>
    </recommendedName>
</protein>
<dbReference type="GO" id="GO:0051256">
    <property type="term" value="P:mitotic spindle midzone assembly"/>
    <property type="evidence" value="ECO:0007669"/>
    <property type="project" value="TreeGrafter"/>
</dbReference>
<accession>A0A8T3CF86</accession>
<dbReference type="PANTHER" id="PTHR19321">
    <property type="entry name" value="PROTEIN REGULATOR OF CYTOKINESIS 1 PRC1-RELATED"/>
    <property type="match status" value="1"/>
</dbReference>
<dbReference type="Gene3D" id="1.20.58.1520">
    <property type="match status" value="1"/>
</dbReference>
<reference evidence="3" key="1">
    <citation type="submission" date="2021-01" db="EMBL/GenBank/DDBJ databases">
        <authorList>
            <person name="Zahm M."/>
            <person name="Roques C."/>
            <person name="Cabau C."/>
            <person name="Klopp C."/>
            <person name="Donnadieu C."/>
            <person name="Jouanno E."/>
            <person name="Lampietro C."/>
            <person name="Louis A."/>
            <person name="Herpin A."/>
            <person name="Echchiki A."/>
            <person name="Berthelot C."/>
            <person name="Parey E."/>
            <person name="Roest-Crollius H."/>
            <person name="Braasch I."/>
            <person name="Postlethwait J."/>
            <person name="Bobe J."/>
            <person name="Montfort J."/>
            <person name="Bouchez O."/>
            <person name="Begum T."/>
            <person name="Mejri S."/>
            <person name="Adams A."/>
            <person name="Chen W.-J."/>
            <person name="Guiguen Y."/>
        </authorList>
    </citation>
    <scope>NUCLEOTIDE SEQUENCE</scope>
    <source>
        <tissue evidence="3">Blood</tissue>
    </source>
</reference>
<dbReference type="PANTHER" id="PTHR19321:SF6">
    <property type="entry name" value="PROTEIN REGULATOR OF CYTOKINESIS 1"/>
    <property type="match status" value="1"/>
</dbReference>
<evidence type="ECO:0000256" key="2">
    <source>
        <dbReference type="SAM" id="SignalP"/>
    </source>
</evidence>
<evidence type="ECO:0000313" key="4">
    <source>
        <dbReference type="Proteomes" id="UP000829720"/>
    </source>
</evidence>
<gene>
    <name evidence="3" type="ORF">AGOR_G00245820</name>
</gene>
<feature type="region of interest" description="Disordered" evidence="1">
    <location>
        <begin position="444"/>
        <end position="527"/>
    </location>
</feature>
<dbReference type="GO" id="GO:0005737">
    <property type="term" value="C:cytoplasm"/>
    <property type="evidence" value="ECO:0007669"/>
    <property type="project" value="TreeGrafter"/>
</dbReference>
<dbReference type="Pfam" id="PF03999">
    <property type="entry name" value="MAP65_ASE1"/>
    <property type="match status" value="1"/>
</dbReference>
<evidence type="ECO:0000256" key="1">
    <source>
        <dbReference type="SAM" id="MobiDB-lite"/>
    </source>
</evidence>
<evidence type="ECO:0008006" key="5">
    <source>
        <dbReference type="Google" id="ProtNLM"/>
    </source>
</evidence>
<dbReference type="GO" id="GO:0008017">
    <property type="term" value="F:microtubule binding"/>
    <property type="evidence" value="ECO:0007669"/>
    <property type="project" value="InterPro"/>
</dbReference>